<evidence type="ECO:0000313" key="3">
    <source>
        <dbReference type="Proteomes" id="UP000247498"/>
    </source>
</evidence>
<comment type="caution">
    <text evidence="2">The sequence shown here is derived from an EMBL/GenBank/DDBJ whole genome shotgun (WGS) entry which is preliminary data.</text>
</comment>
<protein>
    <submittedName>
        <fullName evidence="2">Uncharacterized protein</fullName>
    </submittedName>
</protein>
<gene>
    <name evidence="2" type="ORF">Rsub_02481</name>
</gene>
<dbReference type="OrthoDB" id="529548at2759"/>
<dbReference type="AlphaFoldDB" id="A0A2V0NZX6"/>
<reference evidence="2 3" key="1">
    <citation type="journal article" date="2018" name="Sci. Rep.">
        <title>Raphidocelis subcapitata (=Pseudokirchneriella subcapitata) provides an insight into genome evolution and environmental adaptations in the Sphaeropleales.</title>
        <authorList>
            <person name="Suzuki S."/>
            <person name="Yamaguchi H."/>
            <person name="Nakajima N."/>
            <person name="Kawachi M."/>
        </authorList>
    </citation>
    <scope>NUCLEOTIDE SEQUENCE [LARGE SCALE GENOMIC DNA]</scope>
    <source>
        <strain evidence="2 3">NIES-35</strain>
    </source>
</reference>
<accession>A0A2V0NZX6</accession>
<dbReference type="InParanoid" id="A0A2V0NZX6"/>
<evidence type="ECO:0000313" key="2">
    <source>
        <dbReference type="EMBL" id="GBF90375.1"/>
    </source>
</evidence>
<keyword evidence="3" id="KW-1185">Reference proteome</keyword>
<evidence type="ECO:0000256" key="1">
    <source>
        <dbReference type="SAM" id="MobiDB-lite"/>
    </source>
</evidence>
<sequence length="102" mass="10616">MDPSDKDQKLEQARRGLAAQEMFGKSFGELEAHERVRAGGKVGGGIRGGELADPDRAPEPPAFGEDNVDEPARPAAKAGAQEGGEEEEAAETGGEGREGEAQ</sequence>
<proteinExistence type="predicted"/>
<dbReference type="Proteomes" id="UP000247498">
    <property type="component" value="Unassembled WGS sequence"/>
</dbReference>
<feature type="region of interest" description="Disordered" evidence="1">
    <location>
        <begin position="30"/>
        <end position="102"/>
    </location>
</feature>
<organism evidence="2 3">
    <name type="scientific">Raphidocelis subcapitata</name>
    <dbReference type="NCBI Taxonomy" id="307507"/>
    <lineage>
        <taxon>Eukaryota</taxon>
        <taxon>Viridiplantae</taxon>
        <taxon>Chlorophyta</taxon>
        <taxon>core chlorophytes</taxon>
        <taxon>Chlorophyceae</taxon>
        <taxon>CS clade</taxon>
        <taxon>Sphaeropleales</taxon>
        <taxon>Selenastraceae</taxon>
        <taxon>Raphidocelis</taxon>
    </lineage>
</organism>
<name>A0A2V0NZX6_9CHLO</name>
<dbReference type="EMBL" id="BDRX01000016">
    <property type="protein sequence ID" value="GBF90375.1"/>
    <property type="molecule type" value="Genomic_DNA"/>
</dbReference>